<dbReference type="GeneID" id="30169138"/>
<accession>A0A1B9ID56</accession>
<keyword evidence="7" id="KW-1185">Reference proteome</keyword>
<dbReference type="GO" id="GO:0005829">
    <property type="term" value="C:cytosol"/>
    <property type="evidence" value="ECO:0007669"/>
    <property type="project" value="TreeGrafter"/>
</dbReference>
<comment type="subunit">
    <text evidence="4">Component of the 20S proteasome chaperone.</text>
</comment>
<comment type="similarity">
    <text evidence="3 4">Belongs to the PSMG2 family.</text>
</comment>
<dbReference type="GO" id="GO:0000502">
    <property type="term" value="C:proteasome complex"/>
    <property type="evidence" value="ECO:0007669"/>
    <property type="project" value="UniProtKB-KW"/>
</dbReference>
<reference evidence="6" key="2">
    <citation type="submission" date="2013-07" db="EMBL/GenBank/DDBJ databases">
        <authorList>
            <consortium name="The Broad Institute Genome Sequencing Platform"/>
            <person name="Cuomo C."/>
            <person name="Litvintseva A."/>
            <person name="Chen Y."/>
            <person name="Heitman J."/>
            <person name="Sun S."/>
            <person name="Springer D."/>
            <person name="Dromer F."/>
            <person name="Young S.K."/>
            <person name="Zeng Q."/>
            <person name="Gargeya S."/>
            <person name="Fitzgerald M."/>
            <person name="Abouelleil A."/>
            <person name="Alvarado L."/>
            <person name="Berlin A.M."/>
            <person name="Chapman S.B."/>
            <person name="Dewar J."/>
            <person name="Goldberg J."/>
            <person name="Griggs A."/>
            <person name="Gujja S."/>
            <person name="Hansen M."/>
            <person name="Howarth C."/>
            <person name="Imamovic A."/>
            <person name="Larimer J."/>
            <person name="McCowan C."/>
            <person name="Murphy C."/>
            <person name="Pearson M."/>
            <person name="Priest M."/>
            <person name="Roberts A."/>
            <person name="Saif S."/>
            <person name="Shea T."/>
            <person name="Sykes S."/>
            <person name="Wortman J."/>
            <person name="Nusbaum C."/>
            <person name="Birren B."/>
        </authorList>
    </citation>
    <scope>NUCLEOTIDE SEQUENCE</scope>
    <source>
        <strain evidence="6">CBS 10737</strain>
    </source>
</reference>
<comment type="function">
    <text evidence="4">Involved in 20S proteasome assembly.</text>
</comment>
<keyword evidence="5" id="KW-0647">Proteasome</keyword>
<dbReference type="OrthoDB" id="10260712at2759"/>
<dbReference type="PIRSF" id="PIRSF010044">
    <property type="entry name" value="UCP010044"/>
    <property type="match status" value="1"/>
</dbReference>
<dbReference type="InterPro" id="IPR038389">
    <property type="entry name" value="PSMG2_sf"/>
</dbReference>
<gene>
    <name evidence="5" type="ORF">I206_00769</name>
    <name evidence="6" type="ORF">I206_100556</name>
</gene>
<dbReference type="InterPro" id="IPR016562">
    <property type="entry name" value="Proteasome_assmbl_chp_2_euk"/>
</dbReference>
<reference evidence="5" key="3">
    <citation type="submission" date="2016-07" db="EMBL/GenBank/DDBJ databases">
        <title>Evolution of pathogenesis and genome organization in the Tremellales.</title>
        <authorList>
            <person name="Cuomo C."/>
            <person name="Litvintseva A."/>
            <person name="Heitman J."/>
            <person name="Chen Y."/>
            <person name="Sun S."/>
            <person name="Springer D."/>
            <person name="Dromer F."/>
            <person name="Young S."/>
            <person name="Zeng Q."/>
            <person name="Chapman S."/>
            <person name="Gujja S."/>
            <person name="Saif S."/>
            <person name="Birren B."/>
        </authorList>
    </citation>
    <scope>NUCLEOTIDE SEQUENCE</scope>
    <source>
        <strain evidence="5">CBS 10737</strain>
    </source>
</reference>
<dbReference type="AlphaFoldDB" id="A0A1B9ID56"/>
<organism evidence="5">
    <name type="scientific">Kwoniella pini CBS 10737</name>
    <dbReference type="NCBI Taxonomy" id="1296096"/>
    <lineage>
        <taxon>Eukaryota</taxon>
        <taxon>Fungi</taxon>
        <taxon>Dikarya</taxon>
        <taxon>Basidiomycota</taxon>
        <taxon>Agaricomycotina</taxon>
        <taxon>Tremellomycetes</taxon>
        <taxon>Tremellales</taxon>
        <taxon>Cryptococcaceae</taxon>
        <taxon>Kwoniella</taxon>
    </lineage>
</organism>
<dbReference type="Pfam" id="PF09754">
    <property type="entry name" value="PAC2"/>
    <property type="match status" value="1"/>
</dbReference>
<dbReference type="Gene3D" id="3.40.50.10900">
    <property type="entry name" value="PAC-like subunit"/>
    <property type="match status" value="2"/>
</dbReference>
<keyword evidence="2 4" id="KW-0143">Chaperone</keyword>
<evidence type="ECO:0000256" key="3">
    <source>
        <dbReference type="ARBA" id="ARBA00025745"/>
    </source>
</evidence>
<dbReference type="PANTHER" id="PTHR12970:SF1">
    <property type="entry name" value="PROTEASOME ASSEMBLY CHAPERONE 2"/>
    <property type="match status" value="1"/>
</dbReference>
<dbReference type="InterPro" id="IPR019151">
    <property type="entry name" value="Proteasome_assmbl_chaperone_2"/>
</dbReference>
<name>A0A1B9ID56_9TREE</name>
<dbReference type="KEGG" id="kpin:30169138"/>
<proteinExistence type="inferred from homology"/>
<dbReference type="PANTHER" id="PTHR12970">
    <property type="entry name" value="PROTEASOME ASSEMBLY CHAPERONE 2"/>
    <property type="match status" value="1"/>
</dbReference>
<dbReference type="EMBL" id="CP144519">
    <property type="protein sequence ID" value="WWC66652.1"/>
    <property type="molecule type" value="Genomic_DNA"/>
</dbReference>
<dbReference type="EMBL" id="KI894007">
    <property type="protein sequence ID" value="OCF53466.1"/>
    <property type="molecule type" value="Genomic_DNA"/>
</dbReference>
<reference evidence="6" key="4">
    <citation type="submission" date="2024-02" db="EMBL/GenBank/DDBJ databases">
        <title>Comparative genomics of Cryptococcus and Kwoniella reveals pathogenesis evolution and contrasting modes of karyotype evolution via chromosome fusion or intercentromeric recombination.</title>
        <authorList>
            <person name="Coelho M.A."/>
            <person name="David-Palma M."/>
            <person name="Shea T."/>
            <person name="Bowers K."/>
            <person name="McGinley-Smith S."/>
            <person name="Mohammad A.W."/>
            <person name="Gnirke A."/>
            <person name="Yurkov A.M."/>
            <person name="Nowrousian M."/>
            <person name="Sun S."/>
            <person name="Cuomo C.A."/>
            <person name="Heitman J."/>
        </authorList>
    </citation>
    <scope>NUCLEOTIDE SEQUENCE</scope>
    <source>
        <strain evidence="6">CBS 10737</strain>
    </source>
</reference>
<dbReference type="STRING" id="1296096.A0A1B9ID56"/>
<protein>
    <recommendedName>
        <fullName evidence="1 4">Proteasome assembly chaperone 2</fullName>
    </recommendedName>
</protein>
<evidence type="ECO:0000256" key="1">
    <source>
        <dbReference type="ARBA" id="ARBA00019186"/>
    </source>
</evidence>
<sequence length="264" mass="28528">MTSFYPTENFSSASFQKATLILPAVSLGNVPQLTNDLLIKSLGLKRIGYVGKGDTVVPFSGKGDEGEIVTGGLEVYGNQGSELYVIQQRSPVLKTKKDEHIALIREFVISNSFGSVVILTSLDAANQDDAQLLTPHQRILPPSSIPHPLIQNLEKSLPPLQLNISDNIQLSNPSSIYPPFLPSAGLTRRLLSALQDTQTPHGAISVWCVEGDNRNDAISFAQLVLSLLKIDDKVQLTEPDSWKGLFGTTEGWSGGSGQDSELYG</sequence>
<dbReference type="GO" id="GO:0043248">
    <property type="term" value="P:proteasome assembly"/>
    <property type="evidence" value="ECO:0007669"/>
    <property type="project" value="TreeGrafter"/>
</dbReference>
<reference evidence="5" key="1">
    <citation type="submission" date="2013-07" db="EMBL/GenBank/DDBJ databases">
        <title>The Genome Sequence of Cryptococcus pinus CBS10737.</title>
        <authorList>
            <consortium name="The Broad Institute Genome Sequencing Platform"/>
            <person name="Cuomo C."/>
            <person name="Litvintseva A."/>
            <person name="Chen Y."/>
            <person name="Heitman J."/>
            <person name="Sun S."/>
            <person name="Springer D."/>
            <person name="Dromer F."/>
            <person name="Young S.K."/>
            <person name="Zeng Q."/>
            <person name="Gargeya S."/>
            <person name="Fitzgerald M."/>
            <person name="Abouelleil A."/>
            <person name="Alvarado L."/>
            <person name="Berlin A.M."/>
            <person name="Chapman S.B."/>
            <person name="Dewar J."/>
            <person name="Goldberg J."/>
            <person name="Griggs A."/>
            <person name="Gujja S."/>
            <person name="Hansen M."/>
            <person name="Howarth C."/>
            <person name="Imamovic A."/>
            <person name="Larimer J."/>
            <person name="McCowan C."/>
            <person name="Murphy C."/>
            <person name="Pearson M."/>
            <person name="Priest M."/>
            <person name="Roberts A."/>
            <person name="Saif S."/>
            <person name="Shea T."/>
            <person name="Sykes S."/>
            <person name="Wortman J."/>
            <person name="Nusbaum C."/>
            <person name="Birren B."/>
        </authorList>
    </citation>
    <scope>NUCLEOTIDE SEQUENCE [LARGE SCALE GENOMIC DNA]</scope>
    <source>
        <strain evidence="5">CBS 10737</strain>
    </source>
</reference>
<evidence type="ECO:0000313" key="6">
    <source>
        <dbReference type="EMBL" id="WWC66652.1"/>
    </source>
</evidence>
<dbReference type="RefSeq" id="XP_019014685.1">
    <property type="nucleotide sequence ID" value="XM_019152547.1"/>
</dbReference>
<evidence type="ECO:0000256" key="4">
    <source>
        <dbReference type="PIRNR" id="PIRNR010044"/>
    </source>
</evidence>
<evidence type="ECO:0000313" key="5">
    <source>
        <dbReference type="EMBL" id="OCF53466.1"/>
    </source>
</evidence>
<evidence type="ECO:0000313" key="7">
    <source>
        <dbReference type="Proteomes" id="UP000094020"/>
    </source>
</evidence>
<dbReference type="Proteomes" id="UP000094020">
    <property type="component" value="Chromosome 1"/>
</dbReference>
<dbReference type="GO" id="GO:0005634">
    <property type="term" value="C:nucleus"/>
    <property type="evidence" value="ECO:0007669"/>
    <property type="project" value="TreeGrafter"/>
</dbReference>
<evidence type="ECO:0000256" key="2">
    <source>
        <dbReference type="ARBA" id="ARBA00023186"/>
    </source>
</evidence>